<evidence type="ECO:0000313" key="3">
    <source>
        <dbReference type="Proteomes" id="UP000245535"/>
    </source>
</evidence>
<dbReference type="InterPro" id="IPR018530">
    <property type="entry name" value="SiaC"/>
</dbReference>
<dbReference type="AlphaFoldDB" id="A0A315Z9X4"/>
<organism evidence="2 3">
    <name type="scientific">Sediminitomix flava</name>
    <dbReference type="NCBI Taxonomy" id="379075"/>
    <lineage>
        <taxon>Bacteria</taxon>
        <taxon>Pseudomonadati</taxon>
        <taxon>Bacteroidota</taxon>
        <taxon>Cytophagia</taxon>
        <taxon>Cytophagales</taxon>
        <taxon>Flammeovirgaceae</taxon>
        <taxon>Sediminitomix</taxon>
    </lineage>
</organism>
<dbReference type="RefSeq" id="WP_109618272.1">
    <property type="nucleotide sequence ID" value="NZ_QGDO01000003.1"/>
</dbReference>
<keyword evidence="3" id="KW-1185">Reference proteome</keyword>
<comment type="caution">
    <text evidence="2">The sequence shown here is derived from an EMBL/GenBank/DDBJ whole genome shotgun (WGS) entry which is preliminary data.</text>
</comment>
<feature type="domain" description="SiaC family regulatory phosphoprotein" evidence="1">
    <location>
        <begin position="6"/>
        <end position="125"/>
    </location>
</feature>
<evidence type="ECO:0000259" key="1">
    <source>
        <dbReference type="Pfam" id="PF09345"/>
    </source>
</evidence>
<gene>
    <name evidence="2" type="ORF">BC781_103113</name>
</gene>
<evidence type="ECO:0000313" key="2">
    <source>
        <dbReference type="EMBL" id="PWJ41863.1"/>
    </source>
</evidence>
<sequence>MQDLIIPQEGFSPKVSFLASKGLLEISGNSYQEGTPEFYEPIFQWLDTYLDQPGKELQFNFRMSYFNTSSSKCFYKIIEKLKNYDASDKGKVEVNWYYKDDDEDMYETGMDYLNDSAWKKLNLISYK</sequence>
<dbReference type="Pfam" id="PF09345">
    <property type="entry name" value="SiaC"/>
    <property type="match status" value="1"/>
</dbReference>
<proteinExistence type="predicted"/>
<dbReference type="EMBL" id="QGDO01000003">
    <property type="protein sequence ID" value="PWJ41863.1"/>
    <property type="molecule type" value="Genomic_DNA"/>
</dbReference>
<name>A0A315Z9X4_SEDFL</name>
<dbReference type="OrthoDB" id="5297629at2"/>
<dbReference type="Proteomes" id="UP000245535">
    <property type="component" value="Unassembled WGS sequence"/>
</dbReference>
<accession>A0A315Z9X4</accession>
<reference evidence="2 3" key="1">
    <citation type="submission" date="2018-03" db="EMBL/GenBank/DDBJ databases">
        <title>Genomic Encyclopedia of Archaeal and Bacterial Type Strains, Phase II (KMG-II): from individual species to whole genera.</title>
        <authorList>
            <person name="Goeker M."/>
        </authorList>
    </citation>
    <scope>NUCLEOTIDE SEQUENCE [LARGE SCALE GENOMIC DNA]</scope>
    <source>
        <strain evidence="2 3">DSM 28229</strain>
    </source>
</reference>
<protein>
    <submittedName>
        <fullName evidence="2">Uncharacterized protein DUF1987</fullName>
    </submittedName>
</protein>